<keyword evidence="4" id="KW-1003">Cell membrane</keyword>
<sequence>MKEAKEIMEFDDSVGKAARGDQRTKRRWTTLVIVTALCVIAVLYSLMTGSVTIRVSEVWTALFSPADSLQRQIVWDLRLPRIVTGLLVGACLAIAGALLQGVMRNPLADPGIIGVSAGAGLMAVTMMLVLPHYLSLLPFGAFLGALAATFLIYFIAWENGVSPLRMILAGVAINSLLGALMSAVMILYSDNVQAVLPWLVGGLSGRGWSHVAIILPYALIGMALSIFAVKHANLLLLGDEVAKLLGSQVERSRLFLILLATFLAGAGVSVAGLIGFVGLVVPHMMRMIVGNDYRFLLPTSALGGACLVVLADTAARSWFDPIELPVGILLAALGAPFFLYLLRGGMKGWRMS</sequence>
<organism evidence="10 11">
    <name type="scientific">Halalkalibacter oceani</name>
    <dbReference type="NCBI Taxonomy" id="1653776"/>
    <lineage>
        <taxon>Bacteria</taxon>
        <taxon>Bacillati</taxon>
        <taxon>Bacillota</taxon>
        <taxon>Bacilli</taxon>
        <taxon>Bacillales</taxon>
        <taxon>Bacillaceae</taxon>
        <taxon>Halalkalibacter</taxon>
    </lineage>
</organism>
<comment type="subcellular location">
    <subcellularLocation>
        <location evidence="1">Cell membrane</location>
        <topology evidence="1">Multi-pass membrane protein</topology>
    </subcellularLocation>
</comment>
<evidence type="ECO:0000256" key="3">
    <source>
        <dbReference type="ARBA" id="ARBA00022448"/>
    </source>
</evidence>
<gene>
    <name evidence="10" type="ORF">M3202_08080</name>
</gene>
<dbReference type="Proteomes" id="UP001139179">
    <property type="component" value="Unassembled WGS sequence"/>
</dbReference>
<dbReference type="EMBL" id="JAMBOL010000005">
    <property type="protein sequence ID" value="MCM3714043.1"/>
    <property type="molecule type" value="Genomic_DNA"/>
</dbReference>
<dbReference type="Gene3D" id="1.10.3470.10">
    <property type="entry name" value="ABC transporter involved in vitamin B12 uptake, BtuC"/>
    <property type="match status" value="1"/>
</dbReference>
<dbReference type="PANTHER" id="PTHR30472:SF68">
    <property type="entry name" value="FERRICHROME TRANSPORT SYSTEM PERMEASE PROTEIN FHUB"/>
    <property type="match status" value="1"/>
</dbReference>
<evidence type="ECO:0000256" key="4">
    <source>
        <dbReference type="ARBA" id="ARBA00022475"/>
    </source>
</evidence>
<dbReference type="SUPFAM" id="SSF81345">
    <property type="entry name" value="ABC transporter involved in vitamin B12 uptake, BtuC"/>
    <property type="match status" value="1"/>
</dbReference>
<evidence type="ECO:0000313" key="11">
    <source>
        <dbReference type="Proteomes" id="UP001139179"/>
    </source>
</evidence>
<comment type="similarity">
    <text evidence="2">Belongs to the binding-protein-dependent transport system permease family. FecCD subfamily.</text>
</comment>
<reference evidence="10" key="1">
    <citation type="submission" date="2022-05" db="EMBL/GenBank/DDBJ databases">
        <title>Comparative Genomics of Spacecraft Associated Microbes.</title>
        <authorList>
            <person name="Tran M.T."/>
            <person name="Wright A."/>
            <person name="Seuylemezian A."/>
            <person name="Eisen J."/>
            <person name="Coil D."/>
        </authorList>
    </citation>
    <scope>NUCLEOTIDE SEQUENCE</scope>
    <source>
        <strain evidence="10">214.1.1</strain>
    </source>
</reference>
<dbReference type="PROSITE" id="PS50850">
    <property type="entry name" value="MFS"/>
    <property type="match status" value="1"/>
</dbReference>
<evidence type="ECO:0000256" key="1">
    <source>
        <dbReference type="ARBA" id="ARBA00004651"/>
    </source>
</evidence>
<protein>
    <submittedName>
        <fullName evidence="10">Iron ABC transporter permease</fullName>
    </submittedName>
</protein>
<dbReference type="RefSeq" id="WP_251222842.1">
    <property type="nucleotide sequence ID" value="NZ_JAMBOL010000005.1"/>
</dbReference>
<dbReference type="InterPro" id="IPR020846">
    <property type="entry name" value="MFS_dom"/>
</dbReference>
<feature type="transmembrane region" description="Helical" evidence="8">
    <location>
        <begin position="111"/>
        <end position="130"/>
    </location>
</feature>
<dbReference type="CDD" id="cd06550">
    <property type="entry name" value="TM_ABC_iron-siderophores_like"/>
    <property type="match status" value="1"/>
</dbReference>
<dbReference type="AlphaFoldDB" id="A0A9X2DRV6"/>
<dbReference type="PANTHER" id="PTHR30472">
    <property type="entry name" value="FERRIC ENTEROBACTIN TRANSPORT SYSTEM PERMEASE PROTEIN"/>
    <property type="match status" value="1"/>
</dbReference>
<dbReference type="Pfam" id="PF01032">
    <property type="entry name" value="FecCD"/>
    <property type="match status" value="1"/>
</dbReference>
<keyword evidence="7 8" id="KW-0472">Membrane</keyword>
<comment type="caution">
    <text evidence="10">The sequence shown here is derived from an EMBL/GenBank/DDBJ whole genome shotgun (WGS) entry which is preliminary data.</text>
</comment>
<keyword evidence="11" id="KW-1185">Reference proteome</keyword>
<evidence type="ECO:0000256" key="7">
    <source>
        <dbReference type="ARBA" id="ARBA00023136"/>
    </source>
</evidence>
<dbReference type="FunFam" id="1.10.3470.10:FF:000001">
    <property type="entry name" value="Vitamin B12 ABC transporter permease BtuC"/>
    <property type="match status" value="1"/>
</dbReference>
<feature type="transmembrane region" description="Helical" evidence="8">
    <location>
        <begin position="79"/>
        <end position="99"/>
    </location>
</feature>
<name>A0A9X2DRV6_9BACI</name>
<proteinExistence type="inferred from homology"/>
<evidence type="ECO:0000259" key="9">
    <source>
        <dbReference type="PROSITE" id="PS50850"/>
    </source>
</evidence>
<keyword evidence="3" id="KW-0813">Transport</keyword>
<feature type="transmembrane region" description="Helical" evidence="8">
    <location>
        <begin position="28"/>
        <end position="47"/>
    </location>
</feature>
<evidence type="ECO:0000256" key="6">
    <source>
        <dbReference type="ARBA" id="ARBA00022989"/>
    </source>
</evidence>
<keyword evidence="5 8" id="KW-0812">Transmembrane</keyword>
<dbReference type="InterPro" id="IPR037294">
    <property type="entry name" value="ABC_BtuC-like"/>
</dbReference>
<dbReference type="InterPro" id="IPR000522">
    <property type="entry name" value="ABC_transptr_permease_BtuC"/>
</dbReference>
<evidence type="ECO:0000256" key="8">
    <source>
        <dbReference type="SAM" id="Phobius"/>
    </source>
</evidence>
<feature type="transmembrane region" description="Helical" evidence="8">
    <location>
        <begin position="322"/>
        <end position="342"/>
    </location>
</feature>
<feature type="transmembrane region" description="Helical" evidence="8">
    <location>
        <begin position="136"/>
        <end position="155"/>
    </location>
</feature>
<evidence type="ECO:0000256" key="2">
    <source>
        <dbReference type="ARBA" id="ARBA00007935"/>
    </source>
</evidence>
<dbReference type="GO" id="GO:0033214">
    <property type="term" value="P:siderophore-iron import into cell"/>
    <property type="evidence" value="ECO:0007669"/>
    <property type="project" value="TreeGrafter"/>
</dbReference>
<keyword evidence="6 8" id="KW-1133">Transmembrane helix</keyword>
<accession>A0A9X2DRV6</accession>
<feature type="domain" description="Major facilitator superfamily (MFS) profile" evidence="9">
    <location>
        <begin position="167"/>
        <end position="352"/>
    </location>
</feature>
<evidence type="ECO:0000256" key="5">
    <source>
        <dbReference type="ARBA" id="ARBA00022692"/>
    </source>
</evidence>
<feature type="transmembrane region" description="Helical" evidence="8">
    <location>
        <begin position="167"/>
        <end position="188"/>
    </location>
</feature>
<feature type="transmembrane region" description="Helical" evidence="8">
    <location>
        <begin position="208"/>
        <end position="229"/>
    </location>
</feature>
<feature type="transmembrane region" description="Helical" evidence="8">
    <location>
        <begin position="254"/>
        <end position="281"/>
    </location>
</feature>
<evidence type="ECO:0000313" key="10">
    <source>
        <dbReference type="EMBL" id="MCM3714043.1"/>
    </source>
</evidence>
<dbReference type="GO" id="GO:0022857">
    <property type="term" value="F:transmembrane transporter activity"/>
    <property type="evidence" value="ECO:0007669"/>
    <property type="project" value="InterPro"/>
</dbReference>
<dbReference type="GO" id="GO:0005886">
    <property type="term" value="C:plasma membrane"/>
    <property type="evidence" value="ECO:0007669"/>
    <property type="project" value="UniProtKB-SubCell"/>
</dbReference>